<comment type="caution">
    <text evidence="7">The sequence shown here is derived from an EMBL/GenBank/DDBJ whole genome shotgun (WGS) entry which is preliminary data.</text>
</comment>
<dbReference type="GO" id="GO:0005886">
    <property type="term" value="C:plasma membrane"/>
    <property type="evidence" value="ECO:0007669"/>
    <property type="project" value="UniProtKB-SubCell"/>
</dbReference>
<dbReference type="Proteomes" id="UP000179129">
    <property type="component" value="Unassembled WGS sequence"/>
</dbReference>
<proteinExistence type="predicted"/>
<evidence type="ECO:0000256" key="2">
    <source>
        <dbReference type="ARBA" id="ARBA00022475"/>
    </source>
</evidence>
<dbReference type="STRING" id="1817867.A3F83_02445"/>
<name>A0A1F5YQH4_9BACT</name>
<evidence type="ECO:0008006" key="9">
    <source>
        <dbReference type="Google" id="ProtNLM"/>
    </source>
</evidence>
<accession>A0A1F5YQH4</accession>
<feature type="transmembrane region" description="Helical" evidence="6">
    <location>
        <begin position="259"/>
        <end position="280"/>
    </location>
</feature>
<feature type="transmembrane region" description="Helical" evidence="6">
    <location>
        <begin position="137"/>
        <end position="156"/>
    </location>
</feature>
<protein>
    <recommendedName>
        <fullName evidence="9">Flippase-like domain-containing protein</fullName>
    </recommendedName>
</protein>
<evidence type="ECO:0000256" key="6">
    <source>
        <dbReference type="SAM" id="Phobius"/>
    </source>
</evidence>
<dbReference type="EMBL" id="MFIX01000194">
    <property type="protein sequence ID" value="OGG02142.1"/>
    <property type="molecule type" value="Genomic_DNA"/>
</dbReference>
<keyword evidence="4 6" id="KW-1133">Transmembrane helix</keyword>
<gene>
    <name evidence="7" type="ORF">A3F83_02445</name>
</gene>
<dbReference type="PANTHER" id="PTHR40277">
    <property type="entry name" value="BLL5419 PROTEIN"/>
    <property type="match status" value="1"/>
</dbReference>
<keyword evidence="2" id="KW-1003">Cell membrane</keyword>
<feature type="transmembrane region" description="Helical" evidence="6">
    <location>
        <begin position="163"/>
        <end position="182"/>
    </location>
</feature>
<reference evidence="7 8" key="1">
    <citation type="journal article" date="2016" name="Nat. Commun.">
        <title>Thousands of microbial genomes shed light on interconnected biogeochemical processes in an aquifer system.</title>
        <authorList>
            <person name="Anantharaman K."/>
            <person name="Brown C.T."/>
            <person name="Hug L.A."/>
            <person name="Sharon I."/>
            <person name="Castelle C.J."/>
            <person name="Probst A.J."/>
            <person name="Thomas B.C."/>
            <person name="Singh A."/>
            <person name="Wilkins M.J."/>
            <person name="Karaoz U."/>
            <person name="Brodie E.L."/>
            <person name="Williams K.H."/>
            <person name="Hubbard S.S."/>
            <person name="Banfield J.F."/>
        </authorList>
    </citation>
    <scope>NUCLEOTIDE SEQUENCE [LARGE SCALE GENOMIC DNA]</scope>
</reference>
<feature type="transmembrane region" description="Helical" evidence="6">
    <location>
        <begin position="12"/>
        <end position="32"/>
    </location>
</feature>
<keyword evidence="5 6" id="KW-0472">Membrane</keyword>
<sequence length="335" mass="38127">MMAEGQKRKKAILLIRMTGIVIFLFILYRLQARLIVSILLDSRLYFIPAIILVYYCLLTLKLVRWISVFRFQGLRMGKLESLKAYVYSSLIAAVTFGQAMDILKAYSLKRFGTTADSEKKSSLTIGETGVSVVIERLMEYGLFMLFALVGVLFILGQRNHSNLLYSLLILIAIYTSMTYLFAFHSGKIFQFLDRQGERVPRMLNWLIRNLRGLLSGLHHYPARGLLFPLFLTLIYLLGLGLADFLLAGCLSIDIPYLHFIFISPFISIANMLPITVAGFGTRELAVIYCFSNYGISPERAIAFSLAYFSLSYLILLLLALLLFLPQFFHRETRAA</sequence>
<feature type="transmembrane region" description="Helical" evidence="6">
    <location>
        <begin position="225"/>
        <end position="247"/>
    </location>
</feature>
<dbReference type="PANTHER" id="PTHR40277:SF1">
    <property type="entry name" value="BLL5419 PROTEIN"/>
    <property type="match status" value="1"/>
</dbReference>
<evidence type="ECO:0000313" key="7">
    <source>
        <dbReference type="EMBL" id="OGG02142.1"/>
    </source>
</evidence>
<dbReference type="InterPro" id="IPR022791">
    <property type="entry name" value="L-PG_synthase/AglD"/>
</dbReference>
<organism evidence="7 8">
    <name type="scientific">Candidatus Glassbacteria bacterium RIFCSPLOWO2_12_FULL_58_11</name>
    <dbReference type="NCBI Taxonomy" id="1817867"/>
    <lineage>
        <taxon>Bacteria</taxon>
        <taxon>Candidatus Glassiibacteriota</taxon>
    </lineage>
</organism>
<evidence type="ECO:0000256" key="5">
    <source>
        <dbReference type="ARBA" id="ARBA00023136"/>
    </source>
</evidence>
<evidence type="ECO:0000256" key="3">
    <source>
        <dbReference type="ARBA" id="ARBA00022692"/>
    </source>
</evidence>
<evidence type="ECO:0000256" key="4">
    <source>
        <dbReference type="ARBA" id="ARBA00022989"/>
    </source>
</evidence>
<evidence type="ECO:0000256" key="1">
    <source>
        <dbReference type="ARBA" id="ARBA00004651"/>
    </source>
</evidence>
<evidence type="ECO:0000313" key="8">
    <source>
        <dbReference type="Proteomes" id="UP000179129"/>
    </source>
</evidence>
<feature type="transmembrane region" description="Helical" evidence="6">
    <location>
        <begin position="84"/>
        <end position="103"/>
    </location>
</feature>
<keyword evidence="3 6" id="KW-0812">Transmembrane</keyword>
<comment type="subcellular location">
    <subcellularLocation>
        <location evidence="1">Cell membrane</location>
        <topology evidence="1">Multi-pass membrane protein</topology>
    </subcellularLocation>
</comment>
<dbReference type="Pfam" id="PF03706">
    <property type="entry name" value="LPG_synthase_TM"/>
    <property type="match status" value="1"/>
</dbReference>
<dbReference type="AlphaFoldDB" id="A0A1F5YQH4"/>
<feature type="transmembrane region" description="Helical" evidence="6">
    <location>
        <begin position="300"/>
        <end position="324"/>
    </location>
</feature>
<feature type="transmembrane region" description="Helical" evidence="6">
    <location>
        <begin position="44"/>
        <end position="63"/>
    </location>
</feature>